<feature type="compositionally biased region" description="Polar residues" evidence="6">
    <location>
        <begin position="453"/>
        <end position="469"/>
    </location>
</feature>
<dbReference type="Pfam" id="PF12574">
    <property type="entry name" value="120_Rick_ant"/>
    <property type="match status" value="1"/>
</dbReference>
<feature type="region of interest" description="Disordered" evidence="6">
    <location>
        <begin position="1102"/>
        <end position="1122"/>
    </location>
</feature>
<feature type="region of interest" description="Disordered" evidence="6">
    <location>
        <begin position="972"/>
        <end position="997"/>
    </location>
</feature>
<feature type="compositionally biased region" description="Basic and acidic residues" evidence="6">
    <location>
        <begin position="1045"/>
        <end position="1071"/>
    </location>
</feature>
<dbReference type="RefSeq" id="WP_011477437.1">
    <property type="nucleotide sequence ID" value="NC_007940.1"/>
</dbReference>
<feature type="region of interest" description="Disordered" evidence="6">
    <location>
        <begin position="902"/>
        <end position="940"/>
    </location>
</feature>
<evidence type="ECO:0000256" key="4">
    <source>
        <dbReference type="ARBA" id="ARBA00030482"/>
    </source>
</evidence>
<evidence type="ECO:0000256" key="6">
    <source>
        <dbReference type="SAM" id="MobiDB-lite"/>
    </source>
</evidence>
<dbReference type="eggNOG" id="COG5183">
    <property type="taxonomic scope" value="Bacteria"/>
</dbReference>
<evidence type="ECO:0000256" key="2">
    <source>
        <dbReference type="ARBA" id="ARBA00019563"/>
    </source>
</evidence>
<feature type="region of interest" description="Disordered" evidence="6">
    <location>
        <begin position="1033"/>
        <end position="1071"/>
    </location>
</feature>
<keyword evidence="3" id="KW-0963">Cytoplasm</keyword>
<evidence type="ECO:0000313" key="7">
    <source>
        <dbReference type="EMBL" id="ABE04850.1"/>
    </source>
</evidence>
<dbReference type="Proteomes" id="UP000001951">
    <property type="component" value="Chromosome"/>
</dbReference>
<sequence length="1122" mass="123634">MSKDPNVEEIIKEFDPIANKEFTEAEKQEQTRQEQELFESEGDSIFISGADATNASSIPTSSLSASALAGGISGDGFIDPITEAIRKEILEKQRDLIRNQLLKENAENPDLKSNFESDEKFRDFLRTLNEDPNKKELYDKALENPELKKGLENIEIAGYKNVHASHSAEVYHENKIKEEQEELLRKYLNNDPAYSEEAKDQEKFRQFLANLNAGERQGLYDKALSDEQFKGQYENIRQEYANKYVGGFRSMQWENQVSAGDLRSTVIKNDAGEEICTLAEKTHKTAPMTVYKQDGTAVTVNSYRTIDFPIDLEGKSGTMHLSLVAQNKEGKSNNALRFTAHYEADPHPDGTPKLKEVSSPQPIKFMGKDENAVGYIEHGGEIYTLPVTRGKYEAMMKEVAVNKGQGVDVSQTIEQDIYRVQGGEKSVSSQQIDPANEKPIETKNTEIPEPQSGIASNQIPPVTPLSSGQKPVVSQMPQPQQAEILQPQPQGIVDAAVGLSQAMQNLLDQLNKDLKNENEPAGLIGEVAEKILGEKEANVDQKQAGINTLAENVLSNKELPEEVRVEGIGKILDTINNDNVLSEPEKAKLLGGITSVALDQDSLSQAAKKQIVGKITDSALELNTSDVRLQAINGITDAVLDSNLNKDEKGEIFEVISNVIEASKHDAPEKSQLKSDVLDKAREAGILSPEQQQLIQQNLDKIKEKQAAEETIKKVNGILYDPLSDAVKKTDAIKTITTDVLDGPAKAEIKGEIVEGITKEVAQSPLSIKDKVGIIEVVGEAIASHKDMSIPEKATIASFAEDGIIKSTAELKDKELMTKGLIDGIHKGIGNESPEITQGVVKSIKANAVPEEKSTLENIANEAILEREMQNLTQGLKGQDLEQDKPEKDIVKAARETMEALGNLNKAAEPGFEKGPVDDTSKQSKEQTEKPIVSEEEKVVQETSSRLNDISQFISKKVNNLRSLLDERRNLKTNEEKKAESEKQAKDLTEKFNEKSSTKDQLDFIQANLIDNKDLSKDARLKAIDNLLQEQVEKRGAAVSGQSQDKTEDVRTLSGKSELKPVSRDEPDIERAKMVVGKDKVNIKDNVAIMAKLTDAKSAIQLENPTISNVKAPNNKKGQSFP</sequence>
<dbReference type="InterPro" id="IPR020954">
    <property type="entry name" value="Rickettsia_antigen_120kDa"/>
</dbReference>
<protein>
    <recommendedName>
        <fullName evidence="2">Antigenic heat-stable 120 kDa protein</fullName>
    </recommendedName>
    <alternativeName>
        <fullName evidence="4">120 kDa antigen</fullName>
    </alternativeName>
    <alternativeName>
        <fullName evidence="5">Protein PS 120</fullName>
    </alternativeName>
</protein>
<dbReference type="AlphaFoldDB" id="Q1RIG4"/>
<feature type="compositionally biased region" description="Basic and acidic residues" evidence="6">
    <location>
        <begin position="911"/>
        <end position="940"/>
    </location>
</feature>
<evidence type="ECO:0000256" key="5">
    <source>
        <dbReference type="ARBA" id="ARBA00032482"/>
    </source>
</evidence>
<reference evidence="7 8" key="1">
    <citation type="journal article" date="2006" name="PLoS Genet.">
        <title>Genome sequence of Rickettsia bellii illuminates the role of amoebae in gene exchanges between intracellular pathogens.</title>
        <authorList>
            <person name="Ogata H."/>
            <person name="La Scola B."/>
            <person name="Audic S."/>
            <person name="Renesto P."/>
            <person name="Blanc G."/>
            <person name="Robert C."/>
            <person name="Fournier P.-E."/>
            <person name="Claverie J.-M."/>
            <person name="Raoult D."/>
        </authorList>
    </citation>
    <scope>NUCLEOTIDE SEQUENCE [LARGE SCALE GENOMIC DNA]</scope>
    <source>
        <strain evidence="7 8">RML369-C</strain>
    </source>
</reference>
<evidence type="ECO:0000256" key="1">
    <source>
        <dbReference type="ARBA" id="ARBA00004496"/>
    </source>
</evidence>
<comment type="subcellular location">
    <subcellularLocation>
        <location evidence="1">Cytoplasm</location>
    </subcellularLocation>
</comment>
<dbReference type="KEGG" id="rbe:RBE_0769"/>
<feature type="region of interest" description="Disordered" evidence="6">
    <location>
        <begin position="443"/>
        <end position="480"/>
    </location>
</feature>
<accession>Q1RIG4</accession>
<proteinExistence type="predicted"/>
<evidence type="ECO:0000256" key="3">
    <source>
        <dbReference type="ARBA" id="ARBA00022490"/>
    </source>
</evidence>
<evidence type="ECO:0000313" key="8">
    <source>
        <dbReference type="Proteomes" id="UP000001951"/>
    </source>
</evidence>
<dbReference type="HOGENOM" id="CLU_009206_0_0_5"/>
<dbReference type="EMBL" id="CP000087">
    <property type="protein sequence ID" value="ABE04850.1"/>
    <property type="molecule type" value="Genomic_DNA"/>
</dbReference>
<name>Q1RIG4_RICBR</name>
<dbReference type="NCBIfam" id="NF038365">
    <property type="entry name" value="Sca4_fam"/>
    <property type="match status" value="1"/>
</dbReference>
<gene>
    <name evidence="7" type="primary">sca4</name>
    <name evidence="7" type="ordered locus">RBE_0769</name>
</gene>
<organism evidence="7 8">
    <name type="scientific">Rickettsia bellii (strain RML369-C)</name>
    <dbReference type="NCBI Taxonomy" id="336407"/>
    <lineage>
        <taxon>Bacteria</taxon>
        <taxon>Pseudomonadati</taxon>
        <taxon>Pseudomonadota</taxon>
        <taxon>Alphaproteobacteria</taxon>
        <taxon>Rickettsiales</taxon>
        <taxon>Rickettsiaceae</taxon>
        <taxon>Rickettsieae</taxon>
        <taxon>Rickettsia</taxon>
        <taxon>belli group</taxon>
    </lineage>
</organism>
<dbReference type="GO" id="GO:0005737">
    <property type="term" value="C:cytoplasm"/>
    <property type="evidence" value="ECO:0007669"/>
    <property type="project" value="UniProtKB-SubCell"/>
</dbReference>
<dbReference type="OrthoDB" id="7161039at2"/>